<dbReference type="SUPFAM" id="SSF49354">
    <property type="entry name" value="PapD-like"/>
    <property type="match status" value="1"/>
</dbReference>
<keyword evidence="4" id="KW-0472">Membrane</keyword>
<evidence type="ECO:0000256" key="1">
    <source>
        <dbReference type="ARBA" id="ARBA00008932"/>
    </source>
</evidence>
<dbReference type="PIRSF" id="PIRSF019693">
    <property type="entry name" value="VAMP-associated"/>
    <property type="match status" value="1"/>
</dbReference>
<feature type="domain" description="MSP" evidence="5">
    <location>
        <begin position="5"/>
        <end position="125"/>
    </location>
</feature>
<evidence type="ECO:0000256" key="4">
    <source>
        <dbReference type="SAM" id="Phobius"/>
    </source>
</evidence>
<dbReference type="GO" id="GO:0061817">
    <property type="term" value="P:endoplasmic reticulum-plasma membrane tethering"/>
    <property type="evidence" value="ECO:0007669"/>
    <property type="project" value="TreeGrafter"/>
</dbReference>
<dbReference type="GO" id="GO:0090158">
    <property type="term" value="P:endoplasmic reticulum membrane organization"/>
    <property type="evidence" value="ECO:0007669"/>
    <property type="project" value="TreeGrafter"/>
</dbReference>
<keyword evidence="4" id="KW-1133">Transmembrane helix</keyword>
<dbReference type="InterPro" id="IPR000535">
    <property type="entry name" value="MSP_dom"/>
</dbReference>
<dbReference type="InterPro" id="IPR016763">
    <property type="entry name" value="VAP"/>
</dbReference>
<dbReference type="PROSITE" id="PS50202">
    <property type="entry name" value="MSP"/>
    <property type="match status" value="1"/>
</dbReference>
<reference evidence="6" key="1">
    <citation type="journal article" date="2023" name="GigaByte">
        <title>Genome assembly of the bearded iris, Iris pallida Lam.</title>
        <authorList>
            <person name="Bruccoleri R.E."/>
            <person name="Oakeley E.J."/>
            <person name="Faust A.M.E."/>
            <person name="Altorfer M."/>
            <person name="Dessus-Babus S."/>
            <person name="Burckhardt D."/>
            <person name="Oertli M."/>
            <person name="Naumann U."/>
            <person name="Petersen F."/>
            <person name="Wong J."/>
        </authorList>
    </citation>
    <scope>NUCLEOTIDE SEQUENCE</scope>
    <source>
        <strain evidence="6">GSM-AAB239-AS_SAM_17_03QT</strain>
    </source>
</reference>
<dbReference type="InterPro" id="IPR013783">
    <property type="entry name" value="Ig-like_fold"/>
</dbReference>
<comment type="similarity">
    <text evidence="1">Belongs to the VAMP-associated protein (VAP) (TC 9.B.17) family.</text>
</comment>
<reference evidence="6" key="2">
    <citation type="submission" date="2023-04" db="EMBL/GenBank/DDBJ databases">
        <authorList>
            <person name="Bruccoleri R.E."/>
            <person name="Oakeley E.J."/>
            <person name="Faust A.-M."/>
            <person name="Dessus-Babus S."/>
            <person name="Altorfer M."/>
            <person name="Burckhardt D."/>
            <person name="Oertli M."/>
            <person name="Naumann U."/>
            <person name="Petersen F."/>
            <person name="Wong J."/>
        </authorList>
    </citation>
    <scope>NUCLEOTIDE SEQUENCE</scope>
    <source>
        <strain evidence="6">GSM-AAB239-AS_SAM_17_03QT</strain>
        <tissue evidence="6">Leaf</tissue>
    </source>
</reference>
<dbReference type="GO" id="GO:0005789">
    <property type="term" value="C:endoplasmic reticulum membrane"/>
    <property type="evidence" value="ECO:0007669"/>
    <property type="project" value="InterPro"/>
</dbReference>
<accession>A0AAX6HBT7</accession>
<dbReference type="PANTHER" id="PTHR10809:SF148">
    <property type="entry name" value="OS01G0936800 PROTEIN"/>
    <property type="match status" value="1"/>
</dbReference>
<evidence type="ECO:0000256" key="2">
    <source>
        <dbReference type="SAM" id="Coils"/>
    </source>
</evidence>
<evidence type="ECO:0000256" key="3">
    <source>
        <dbReference type="SAM" id="MobiDB-lite"/>
    </source>
</evidence>
<dbReference type="FunFam" id="2.60.40.10:FF:000813">
    <property type="entry name" value="Vesicle-associated protein 1-1"/>
    <property type="match status" value="1"/>
</dbReference>
<organism evidence="6 7">
    <name type="scientific">Iris pallida</name>
    <name type="common">Sweet iris</name>
    <dbReference type="NCBI Taxonomy" id="29817"/>
    <lineage>
        <taxon>Eukaryota</taxon>
        <taxon>Viridiplantae</taxon>
        <taxon>Streptophyta</taxon>
        <taxon>Embryophyta</taxon>
        <taxon>Tracheophyta</taxon>
        <taxon>Spermatophyta</taxon>
        <taxon>Magnoliopsida</taxon>
        <taxon>Liliopsida</taxon>
        <taxon>Asparagales</taxon>
        <taxon>Iridaceae</taxon>
        <taxon>Iridoideae</taxon>
        <taxon>Irideae</taxon>
        <taxon>Iris</taxon>
    </lineage>
</organism>
<dbReference type="Pfam" id="PF00635">
    <property type="entry name" value="Motile_Sperm"/>
    <property type="match status" value="1"/>
</dbReference>
<gene>
    <name evidence="6" type="ORF">M6B38_320035</name>
</gene>
<keyword evidence="2" id="KW-0175">Coiled coil</keyword>
<comment type="caution">
    <text evidence="6">The sequence shown here is derived from an EMBL/GenBank/DDBJ whole genome shotgun (WGS) entry which is preliminary data.</text>
</comment>
<evidence type="ECO:0000313" key="6">
    <source>
        <dbReference type="EMBL" id="KAJ6838212.1"/>
    </source>
</evidence>
<protein>
    <submittedName>
        <fullName evidence="6">Vesicle-associated protein 1-3-like</fullName>
    </submittedName>
</protein>
<feature type="transmembrane region" description="Helical" evidence="4">
    <location>
        <begin position="261"/>
        <end position="282"/>
    </location>
</feature>
<keyword evidence="7" id="KW-1185">Reference proteome</keyword>
<evidence type="ECO:0000313" key="7">
    <source>
        <dbReference type="Proteomes" id="UP001140949"/>
    </source>
</evidence>
<dbReference type="PANTHER" id="PTHR10809">
    <property type="entry name" value="VESICLE-ASSOCIATED MEMBRANE PROTEIN-ASSOCIATED PROTEIN"/>
    <property type="match status" value="1"/>
</dbReference>
<proteinExistence type="inferred from homology"/>
<dbReference type="Proteomes" id="UP001140949">
    <property type="component" value="Unassembled WGS sequence"/>
</dbReference>
<evidence type="ECO:0000259" key="5">
    <source>
        <dbReference type="PROSITE" id="PS50202"/>
    </source>
</evidence>
<dbReference type="AlphaFoldDB" id="A0AAX6HBT7"/>
<sequence length="284" mass="31815">MGPELLEIQPRELSFTFEAKKKSSCSVQLVNKSHEYVAFKIKTTMPKRYSVQPNTGVILPRSKRVFIVTMQAQRSAPPDMQLKDKFLVQSTIVPYGSADEDVLPSFFSKDSGRYIEENKLRVILVTPSHSPVLQPINGALKHEQANEVPFLKETTALKEIPGLQETPALKETPASKEAPDLKQTTVSKDQAPCEAENLAPSQVKDVEDLKLKINNLESKLNEANKVIATLREEKSSVDQEKDKLRREIFLLRRKSAARVQVGFPFLFVVFVALVGITIGCLLNQ</sequence>
<feature type="region of interest" description="Disordered" evidence="3">
    <location>
        <begin position="164"/>
        <end position="192"/>
    </location>
</feature>
<dbReference type="EMBL" id="JANAVB010010799">
    <property type="protein sequence ID" value="KAJ6838212.1"/>
    <property type="molecule type" value="Genomic_DNA"/>
</dbReference>
<name>A0AAX6HBT7_IRIPA</name>
<dbReference type="GO" id="GO:0005886">
    <property type="term" value="C:plasma membrane"/>
    <property type="evidence" value="ECO:0007669"/>
    <property type="project" value="TreeGrafter"/>
</dbReference>
<dbReference type="InterPro" id="IPR008962">
    <property type="entry name" value="PapD-like_sf"/>
</dbReference>
<keyword evidence="4" id="KW-0812">Transmembrane</keyword>
<dbReference type="Gene3D" id="2.60.40.10">
    <property type="entry name" value="Immunoglobulins"/>
    <property type="match status" value="1"/>
</dbReference>
<feature type="coiled-coil region" evidence="2">
    <location>
        <begin position="206"/>
        <end position="247"/>
    </location>
</feature>